<organism evidence="2 3">
    <name type="scientific">Nesidiocoris tenuis</name>
    <dbReference type="NCBI Taxonomy" id="355587"/>
    <lineage>
        <taxon>Eukaryota</taxon>
        <taxon>Metazoa</taxon>
        <taxon>Ecdysozoa</taxon>
        <taxon>Arthropoda</taxon>
        <taxon>Hexapoda</taxon>
        <taxon>Insecta</taxon>
        <taxon>Pterygota</taxon>
        <taxon>Neoptera</taxon>
        <taxon>Paraneoptera</taxon>
        <taxon>Hemiptera</taxon>
        <taxon>Heteroptera</taxon>
        <taxon>Panheteroptera</taxon>
        <taxon>Cimicomorpha</taxon>
        <taxon>Miridae</taxon>
        <taxon>Dicyphina</taxon>
        <taxon>Nesidiocoris</taxon>
    </lineage>
</organism>
<sequence length="105" mass="12393">PNLDHTIIHDRFLLLHRGARTSKYERRSKEIAFHESKNSSMGYDSLGFKKVGQAPPPPPHHLSDNLPSPRPRRQFLSTEENSQFQRKQNYRSRYEYTAKILNKFV</sequence>
<dbReference type="EMBL" id="CADCXU010015934">
    <property type="protein sequence ID" value="CAB0005129.1"/>
    <property type="molecule type" value="Genomic_DNA"/>
</dbReference>
<evidence type="ECO:0000256" key="1">
    <source>
        <dbReference type="SAM" id="MobiDB-lite"/>
    </source>
</evidence>
<name>A0A6H5GUR8_9HEMI</name>
<keyword evidence="3" id="KW-1185">Reference proteome</keyword>
<dbReference type="Proteomes" id="UP000479000">
    <property type="component" value="Unassembled WGS sequence"/>
</dbReference>
<dbReference type="AlphaFoldDB" id="A0A6H5GUR8"/>
<protein>
    <submittedName>
        <fullName evidence="2">Uncharacterized protein</fullName>
    </submittedName>
</protein>
<feature type="region of interest" description="Disordered" evidence="1">
    <location>
        <begin position="35"/>
        <end position="88"/>
    </location>
</feature>
<evidence type="ECO:0000313" key="2">
    <source>
        <dbReference type="EMBL" id="CAB0005129.1"/>
    </source>
</evidence>
<evidence type="ECO:0000313" key="3">
    <source>
        <dbReference type="Proteomes" id="UP000479000"/>
    </source>
</evidence>
<feature type="compositionally biased region" description="Polar residues" evidence="1">
    <location>
        <begin position="75"/>
        <end position="87"/>
    </location>
</feature>
<proteinExistence type="predicted"/>
<feature type="non-terminal residue" evidence="2">
    <location>
        <position position="1"/>
    </location>
</feature>
<reference evidence="2 3" key="1">
    <citation type="submission" date="2020-02" db="EMBL/GenBank/DDBJ databases">
        <authorList>
            <person name="Ferguson B K."/>
        </authorList>
    </citation>
    <scope>NUCLEOTIDE SEQUENCE [LARGE SCALE GENOMIC DNA]</scope>
</reference>
<accession>A0A6H5GUR8</accession>
<gene>
    <name evidence="2" type="ORF">NTEN_LOCUS10606</name>
</gene>